<dbReference type="Proteomes" id="UP001057452">
    <property type="component" value="Chromosome 7"/>
</dbReference>
<proteinExistence type="predicted"/>
<evidence type="ECO:0000313" key="2">
    <source>
        <dbReference type="Proteomes" id="UP001057452"/>
    </source>
</evidence>
<sequence>LTQEQPVSETFLQIRPELQADFDAYSAFLDDFELQSVPDTLLSSQTDSAHSQQVADELSAQTHRDIQSDILLLTDPLLTRYHPDQTSYYQVPPELHFDMYHGTKKTSTVLPIAPDTEEDSGKEEEAHAQPANTRGGKTGESSMESLALRRGKRKCLEAQYDTEEIVGLSVQQPQQDNRKSQRKPAKAKTPACLCNSLDKTTGSRRKKHAKAKTPVKEEPSLQTALQEAQQRIYGQNQEIATLREWVTILTEDRNFLRERLKEALALRKEMGGELATKIPPGDQPPGQRKEDSVKTPDHSIRRKTLTEANDIEIRKSIQDLDLNHNSSDHDLDNGSEDAHDVSHTAITDEDSDAWPSLSGQQSLAGAEVSVSFSFVVCF</sequence>
<organism evidence="1 2">
    <name type="scientific">Chaenocephalus aceratus</name>
    <name type="common">Blackfin icefish</name>
    <name type="synonym">Chaenichthys aceratus</name>
    <dbReference type="NCBI Taxonomy" id="36190"/>
    <lineage>
        <taxon>Eukaryota</taxon>
        <taxon>Metazoa</taxon>
        <taxon>Chordata</taxon>
        <taxon>Craniata</taxon>
        <taxon>Vertebrata</taxon>
        <taxon>Euteleostomi</taxon>
        <taxon>Actinopterygii</taxon>
        <taxon>Neopterygii</taxon>
        <taxon>Teleostei</taxon>
        <taxon>Neoteleostei</taxon>
        <taxon>Acanthomorphata</taxon>
        <taxon>Eupercaria</taxon>
        <taxon>Perciformes</taxon>
        <taxon>Notothenioidei</taxon>
        <taxon>Channichthyidae</taxon>
        <taxon>Chaenocephalus</taxon>
    </lineage>
</organism>
<dbReference type="EMBL" id="CM043791">
    <property type="protein sequence ID" value="KAI4824234.1"/>
    <property type="molecule type" value="Genomic_DNA"/>
</dbReference>
<accession>A0ACB9XCT4</accession>
<comment type="caution">
    <text evidence="1">The sequence shown here is derived from an EMBL/GenBank/DDBJ whole genome shotgun (WGS) entry which is preliminary data.</text>
</comment>
<reference evidence="1" key="1">
    <citation type="submission" date="2022-05" db="EMBL/GenBank/DDBJ databases">
        <title>Chromosome-level genome of Chaenocephalus aceratus.</title>
        <authorList>
            <person name="Park H."/>
        </authorList>
    </citation>
    <scope>NUCLEOTIDE SEQUENCE</scope>
    <source>
        <strain evidence="1">KU_202001</strain>
    </source>
</reference>
<feature type="non-terminal residue" evidence="1">
    <location>
        <position position="1"/>
    </location>
</feature>
<keyword evidence="2" id="KW-1185">Reference proteome</keyword>
<protein>
    <submittedName>
        <fullName evidence="1">Uncharacterized protein</fullName>
    </submittedName>
</protein>
<evidence type="ECO:0000313" key="1">
    <source>
        <dbReference type="EMBL" id="KAI4824234.1"/>
    </source>
</evidence>
<gene>
    <name evidence="1" type="ORF">KUCAC02_012760</name>
</gene>
<name>A0ACB9XCT4_CHAAC</name>